<dbReference type="SMART" id="SM00456">
    <property type="entry name" value="WW"/>
    <property type="match status" value="1"/>
</dbReference>
<accession>A0ABQ6MJ51</accession>
<feature type="region of interest" description="Disordered" evidence="1">
    <location>
        <begin position="750"/>
        <end position="810"/>
    </location>
</feature>
<dbReference type="PROSITE" id="PS50020">
    <property type="entry name" value="WW_DOMAIN_2"/>
    <property type="match status" value="1"/>
</dbReference>
<dbReference type="PROSITE" id="PS00383">
    <property type="entry name" value="TYR_PHOSPHATASE_1"/>
    <property type="match status" value="1"/>
</dbReference>
<feature type="domain" description="C2" evidence="2">
    <location>
        <begin position="142"/>
        <end position="259"/>
    </location>
</feature>
<feature type="compositionally biased region" description="Pro residues" evidence="1">
    <location>
        <begin position="491"/>
        <end position="500"/>
    </location>
</feature>
<organism evidence="5 6">
    <name type="scientific">Tetraparma gracilis</name>
    <dbReference type="NCBI Taxonomy" id="2962635"/>
    <lineage>
        <taxon>Eukaryota</taxon>
        <taxon>Sar</taxon>
        <taxon>Stramenopiles</taxon>
        <taxon>Ochrophyta</taxon>
        <taxon>Bolidophyceae</taxon>
        <taxon>Parmales</taxon>
        <taxon>Triparmaceae</taxon>
        <taxon>Tetraparma</taxon>
    </lineage>
</organism>
<dbReference type="InterPro" id="IPR016130">
    <property type="entry name" value="Tyr_Pase_AS"/>
</dbReference>
<dbReference type="InterPro" id="IPR035892">
    <property type="entry name" value="C2_domain_sf"/>
</dbReference>
<evidence type="ECO:0000256" key="1">
    <source>
        <dbReference type="SAM" id="MobiDB-lite"/>
    </source>
</evidence>
<name>A0ABQ6MJ51_9STRA</name>
<dbReference type="InterPro" id="IPR000008">
    <property type="entry name" value="C2_dom"/>
</dbReference>
<dbReference type="CDD" id="cd00201">
    <property type="entry name" value="WW"/>
    <property type="match status" value="1"/>
</dbReference>
<feature type="domain" description="WW" evidence="3">
    <location>
        <begin position="367"/>
        <end position="401"/>
    </location>
</feature>
<dbReference type="PANTHER" id="PTHR10807:SF128">
    <property type="entry name" value="PHOSPHATIDYLINOSITOL-3,5-BISPHOSPHATE 3-PHOSPHATASE"/>
    <property type="match status" value="1"/>
</dbReference>
<feature type="compositionally biased region" description="Acidic residues" evidence="1">
    <location>
        <begin position="1347"/>
        <end position="1363"/>
    </location>
</feature>
<proteinExistence type="predicted"/>
<dbReference type="Proteomes" id="UP001165060">
    <property type="component" value="Unassembled WGS sequence"/>
</dbReference>
<feature type="compositionally biased region" description="Pro residues" evidence="1">
    <location>
        <begin position="338"/>
        <end position="348"/>
    </location>
</feature>
<dbReference type="PROSITE" id="PS50004">
    <property type="entry name" value="C2"/>
    <property type="match status" value="1"/>
</dbReference>
<dbReference type="PANTHER" id="PTHR10807">
    <property type="entry name" value="MYOTUBULARIN-RELATED"/>
    <property type="match status" value="1"/>
</dbReference>
<dbReference type="Pfam" id="PF00168">
    <property type="entry name" value="C2"/>
    <property type="match status" value="1"/>
</dbReference>
<evidence type="ECO:0000313" key="5">
    <source>
        <dbReference type="EMBL" id="GMI26870.1"/>
    </source>
</evidence>
<feature type="domain" description="Myotubularin phosphatase" evidence="4">
    <location>
        <begin position="929"/>
        <end position="1298"/>
    </location>
</feature>
<dbReference type="Pfam" id="PF06602">
    <property type="entry name" value="Myotub-related"/>
    <property type="match status" value="1"/>
</dbReference>
<feature type="region of interest" description="Disordered" evidence="1">
    <location>
        <begin position="535"/>
        <end position="571"/>
    </location>
</feature>
<evidence type="ECO:0000259" key="2">
    <source>
        <dbReference type="PROSITE" id="PS50004"/>
    </source>
</evidence>
<feature type="compositionally biased region" description="Basic and acidic residues" evidence="1">
    <location>
        <begin position="760"/>
        <end position="771"/>
    </location>
</feature>
<feature type="compositionally biased region" description="Acidic residues" evidence="1">
    <location>
        <begin position="1370"/>
        <end position="1380"/>
    </location>
</feature>
<dbReference type="InterPro" id="IPR010569">
    <property type="entry name" value="Myotubularin-like_Pase_dom"/>
</dbReference>
<dbReference type="EMBL" id="BRYB01000279">
    <property type="protein sequence ID" value="GMI26870.1"/>
    <property type="molecule type" value="Genomic_DNA"/>
</dbReference>
<dbReference type="CDD" id="cd00030">
    <property type="entry name" value="C2"/>
    <property type="match status" value="1"/>
</dbReference>
<evidence type="ECO:0000259" key="4">
    <source>
        <dbReference type="PROSITE" id="PS51339"/>
    </source>
</evidence>
<comment type="caution">
    <text evidence="5">The sequence shown here is derived from an EMBL/GenBank/DDBJ whole genome shotgun (WGS) entry which is preliminary data.</text>
</comment>
<keyword evidence="6" id="KW-1185">Reference proteome</keyword>
<dbReference type="SUPFAM" id="SSF52799">
    <property type="entry name" value="(Phosphotyrosine protein) phosphatases II"/>
    <property type="match status" value="1"/>
</dbReference>
<sequence>PLTPPPPTLIQSDTTTHYPKGEFVIDDSTEFGNSKLRPFCFYLKSSKTKDPSALQTPAAIASGAAAHPMDTTTEKLHMRGSSVSQKDEWVSAIRLAVRARKELALLAPRESLLIADLRGGDDASRFSDSSVSLVSDVSGYRDRPKSWRIAKDAEYAHNPKLTIKVCKTVGVVLKHASSQLLPDPYCIISVGSTVIQTSTVKSTLNPTWDETFQFDTSHSLRYATVEVWDGSSHAKPTFMGTTMVPLFHMAAGGMHRKEFALGKRSHKSHVSGSVVLEIQSGLPQHQLSMDLFRSIRSLPTFATKLCAAPYSPSPLPPDNDGLKSLLSTMDKELDKNDPPPPAPPPPAAPQLVEHGVQTVAVVEPPPAPPAYPWEERYDDASGFNYYFNTVTLISEWEKPEGFDAEIEKAAIAAAEASGSVTFAPTFTEDDTGTKPSFSTQRSRVQSQPPDMPHPSLCERPSSLSEAPEPAKKTPPPTLAERAGFALAVPAHAPPPPPGAPPLQSSSSKDKGKSRRKSKLIKLGSSLRMTLTWAASSVAEEDDPPPPPLNPTTNAPRPVHRPFPTTMPPTETETVEDMSWRVVLQSAPSAANGISCLGILILTNYRLMFVPESTLLASFDPKTPPPGFGAEFQVPIMLIADVRIPTADCLFIRTKDAKEYYFRFAETHQSETEAELLEMEVDPDSRDSEAQGRFSSAMSSIKDLGSAVTDSVKPKKRNQMTTGGGFGGFLNMAAIKKVSQNITAKVMTLTTGGSEQSGAGRRNEGGQKKSGLELDANGNTRFESFLGGHNFEADSPHDAPPPTTPDGEPLQLFTQLPWTEDDLDIVQGVLSDDGSGLRRFSLRLKYRAFNAQFETSNWLNMHRRLCESLSSACNELDDKVEGDVEIRISGYDYVDMQGDADAPYPQAQDDTCLNVSKEWIIASHKILTEGWKVYDIETEYRRLGVPNDKFRLTKINSDFAFSPTYPNLWCVPKTVTDKQLEKAGKHRSKCRMPVLTCSQPMVGIAGHRNAEDENLVEQYRLMSGDAKRAAKLPLVIIDARPKVNAQVNQAAGKGFELSKFYANTELLFMNIGNIHTMRKSVDALADTCCGRSHDGSSYLTALDSAQWLYHLHKVMRAAVHTAHLVSRRGISCLVHCSDGWDRTAQISALAELIMDPYYRTFTGFQVLIEKDWLAFGHKFMDRNGFHPKGGNHSEERSPVFIQFIDCVHQMTIQHPNYFEFNGDYLVEVCRQAHQGWFGNFLFNTMKDRVQNNLSKSAISLWTYLDSNKSQYSNANFKAAPGTIQIDSSPKVMRLWHAWFMVWHDMEFSMMWEQEGKEEVGAAGEGEAVISEIRKTRRSSAIEIGLAEEQAEQDEVPSDGEDEGGEGGIGGEAEESDDEDEAGALNLTGHASLRVNRRDSAAFMASESRKAALSGENYAVDE</sequence>
<feature type="non-terminal residue" evidence="5">
    <location>
        <position position="1"/>
    </location>
</feature>
<feature type="region of interest" description="Disordered" evidence="1">
    <location>
        <begin position="331"/>
        <end position="350"/>
    </location>
</feature>
<evidence type="ECO:0008006" key="7">
    <source>
        <dbReference type="Google" id="ProtNLM"/>
    </source>
</evidence>
<dbReference type="CDD" id="cd14507">
    <property type="entry name" value="PTP-MTM-like"/>
    <property type="match status" value="1"/>
</dbReference>
<dbReference type="SUPFAM" id="SSF49562">
    <property type="entry name" value="C2 domain (Calcium/lipid-binding domain, CaLB)"/>
    <property type="match status" value="1"/>
</dbReference>
<feature type="region of interest" description="Disordered" evidence="1">
    <location>
        <begin position="1344"/>
        <end position="1389"/>
    </location>
</feature>
<feature type="compositionally biased region" description="Polar residues" evidence="1">
    <location>
        <begin position="433"/>
        <end position="448"/>
    </location>
</feature>
<dbReference type="Gene3D" id="2.20.70.10">
    <property type="match status" value="1"/>
</dbReference>
<dbReference type="InterPro" id="IPR036020">
    <property type="entry name" value="WW_dom_sf"/>
</dbReference>
<dbReference type="SMART" id="SM00239">
    <property type="entry name" value="C2"/>
    <property type="match status" value="1"/>
</dbReference>
<evidence type="ECO:0000259" key="3">
    <source>
        <dbReference type="PROSITE" id="PS50020"/>
    </source>
</evidence>
<dbReference type="InterPro" id="IPR029021">
    <property type="entry name" value="Prot-tyrosine_phosphatase-like"/>
</dbReference>
<evidence type="ECO:0000313" key="6">
    <source>
        <dbReference type="Proteomes" id="UP001165060"/>
    </source>
</evidence>
<dbReference type="SUPFAM" id="SSF51045">
    <property type="entry name" value="WW domain"/>
    <property type="match status" value="1"/>
</dbReference>
<gene>
    <name evidence="5" type="ORF">TeGR_g1775</name>
</gene>
<dbReference type="Gene3D" id="2.60.40.150">
    <property type="entry name" value="C2 domain"/>
    <property type="match status" value="1"/>
</dbReference>
<dbReference type="InterPro" id="IPR030564">
    <property type="entry name" value="Myotubularin"/>
</dbReference>
<dbReference type="InterPro" id="IPR001202">
    <property type="entry name" value="WW_dom"/>
</dbReference>
<reference evidence="5 6" key="1">
    <citation type="journal article" date="2023" name="Commun. Biol.">
        <title>Genome analysis of Parmales, the sister group of diatoms, reveals the evolutionary specialization of diatoms from phago-mixotrophs to photoautotrophs.</title>
        <authorList>
            <person name="Ban H."/>
            <person name="Sato S."/>
            <person name="Yoshikawa S."/>
            <person name="Yamada K."/>
            <person name="Nakamura Y."/>
            <person name="Ichinomiya M."/>
            <person name="Sato N."/>
            <person name="Blanc-Mathieu R."/>
            <person name="Endo H."/>
            <person name="Kuwata A."/>
            <person name="Ogata H."/>
        </authorList>
    </citation>
    <scope>NUCLEOTIDE SEQUENCE [LARGE SCALE GENOMIC DNA]</scope>
</reference>
<feature type="region of interest" description="Disordered" evidence="1">
    <location>
        <begin position="422"/>
        <end position="520"/>
    </location>
</feature>
<protein>
    <recommendedName>
        <fullName evidence="7">Phosphatidylinositol-3-phosphatase</fullName>
    </recommendedName>
</protein>
<dbReference type="PROSITE" id="PS51339">
    <property type="entry name" value="PPASE_MYOTUBULARIN"/>
    <property type="match status" value="1"/>
</dbReference>